<dbReference type="InterPro" id="IPR036318">
    <property type="entry name" value="FAD-bd_PCMH-like_sf"/>
</dbReference>
<dbReference type="Pfam" id="PF04030">
    <property type="entry name" value="ALO"/>
    <property type="match status" value="1"/>
</dbReference>
<keyword evidence="3" id="KW-0060">Ascorbate biosynthesis</keyword>
<evidence type="ECO:0000256" key="1">
    <source>
        <dbReference type="ARBA" id="ARBA00005147"/>
    </source>
</evidence>
<protein>
    <submittedName>
        <fullName evidence="7">FAD-binding protein</fullName>
    </submittedName>
</protein>
<reference evidence="7 8" key="1">
    <citation type="submission" date="2018-11" db="EMBL/GenBank/DDBJ databases">
        <title>The genome draft of YIM 96095.</title>
        <authorList>
            <person name="Tang S.-K."/>
            <person name="Chunyu W.-X."/>
            <person name="Feng Y.-Z."/>
        </authorList>
    </citation>
    <scope>NUCLEOTIDE SEQUENCE [LARGE SCALE GENOMIC DNA]</scope>
    <source>
        <strain evidence="7 8">YIM 96095</strain>
    </source>
</reference>
<feature type="domain" description="FAD-binding PCMH-type" evidence="6">
    <location>
        <begin position="9"/>
        <end position="179"/>
    </location>
</feature>
<evidence type="ECO:0000313" key="8">
    <source>
        <dbReference type="Proteomes" id="UP000269198"/>
    </source>
</evidence>
<dbReference type="InterPro" id="IPR016166">
    <property type="entry name" value="FAD-bd_PCMH"/>
</dbReference>
<evidence type="ECO:0000256" key="5">
    <source>
        <dbReference type="SAM" id="MobiDB-lite"/>
    </source>
</evidence>
<dbReference type="Gene3D" id="3.30.43.10">
    <property type="entry name" value="Uridine Diphospho-n-acetylenolpyruvylglucosamine Reductase, domain 2"/>
    <property type="match status" value="1"/>
</dbReference>
<dbReference type="UniPathway" id="UPA00132"/>
<dbReference type="GO" id="GO:0071949">
    <property type="term" value="F:FAD binding"/>
    <property type="evidence" value="ECO:0007669"/>
    <property type="project" value="InterPro"/>
</dbReference>
<comment type="pathway">
    <text evidence="1">Cofactor biosynthesis; L-ascorbate biosynthesis.</text>
</comment>
<dbReference type="OrthoDB" id="9800184at2"/>
<accession>A0A3N0EB82</accession>
<evidence type="ECO:0000313" key="7">
    <source>
        <dbReference type="EMBL" id="RNL85105.1"/>
    </source>
</evidence>
<dbReference type="PANTHER" id="PTHR43762">
    <property type="entry name" value="L-GULONOLACTONE OXIDASE"/>
    <property type="match status" value="1"/>
</dbReference>
<dbReference type="InterPro" id="IPR016169">
    <property type="entry name" value="FAD-bd_PCMH_sub2"/>
</dbReference>
<dbReference type="GO" id="GO:0080049">
    <property type="term" value="F:L-gulono-1,4-lactone dehydrogenase activity"/>
    <property type="evidence" value="ECO:0007669"/>
    <property type="project" value="TreeGrafter"/>
</dbReference>
<dbReference type="InterPro" id="IPR010031">
    <property type="entry name" value="FAD_lactone_oxidase-like"/>
</dbReference>
<dbReference type="GO" id="GO:0003885">
    <property type="term" value="F:D-arabinono-1,4-lactone oxidase activity"/>
    <property type="evidence" value="ECO:0007669"/>
    <property type="project" value="InterPro"/>
</dbReference>
<keyword evidence="4" id="KW-0560">Oxidoreductase</keyword>
<dbReference type="SUPFAM" id="SSF56176">
    <property type="entry name" value="FAD-binding/transporter-associated domain-like"/>
    <property type="match status" value="1"/>
</dbReference>
<dbReference type="InterPro" id="IPR006094">
    <property type="entry name" value="Oxid_FAD_bind_N"/>
</dbReference>
<organism evidence="7 8">
    <name type="scientific">Halostreptopolyspora alba</name>
    <dbReference type="NCBI Taxonomy" id="2487137"/>
    <lineage>
        <taxon>Bacteria</taxon>
        <taxon>Bacillati</taxon>
        <taxon>Actinomycetota</taxon>
        <taxon>Actinomycetes</taxon>
        <taxon>Streptosporangiales</taxon>
        <taxon>Nocardiopsidaceae</taxon>
        <taxon>Halostreptopolyspora</taxon>
    </lineage>
</organism>
<gene>
    <name evidence="7" type="ORF">EFW17_09910</name>
</gene>
<dbReference type="Pfam" id="PF01565">
    <property type="entry name" value="FAD_binding_4"/>
    <property type="match status" value="1"/>
</dbReference>
<dbReference type="InterPro" id="IPR006093">
    <property type="entry name" value="Oxy_OxRdtase_FAD_BS"/>
</dbReference>
<dbReference type="PROSITE" id="PS51387">
    <property type="entry name" value="FAD_PCMH"/>
    <property type="match status" value="1"/>
</dbReference>
<dbReference type="Gene3D" id="1.10.45.10">
    <property type="entry name" value="Vanillyl-alcohol Oxidase, Chain A, domain 4"/>
    <property type="match status" value="1"/>
</dbReference>
<dbReference type="InterPro" id="IPR007173">
    <property type="entry name" value="ALO_C"/>
</dbReference>
<proteinExistence type="inferred from homology"/>
<comment type="similarity">
    <text evidence="2">Belongs to the oxygen-dependent FAD-linked oxidoreductase family.</text>
</comment>
<dbReference type="GO" id="GO:0016020">
    <property type="term" value="C:membrane"/>
    <property type="evidence" value="ECO:0007669"/>
    <property type="project" value="InterPro"/>
</dbReference>
<sequence>MWRTWSGTRQARPRRLRTPNSTAEVATAVRSAAGEGLRVRMVGSGHSFTGAAVTSDMMLAPTALAALRRVDPESGTVTVEAGLPLRDLNEALSGHGVALANMGDIATQTVAGAVQTGTHGTGRDTGGLASQVRGMELVLADGSVASCSPTENADLFDAARVGLGGFGVATALTLAVRPAFLLHAREEPMPLDEVLGRLRQLRSSNEHFEFYWFPHTGRTLTKANNRSEGPAAPLPPFRRWLDDEFLANSAFELINRLGRRVPPAIPTINQLSARALSARDYVDTSHHVFTSPRRVRFVEMEYAIPAGELPDVLREIRATVRRRGHRISFPVEVRFAPPEDAWLSPAHGRDTAYVAAHVYRGTPHEDYFADLEAVFTSVWGRPHWGKLHTRDPRYLEGVYPRFGAAMEVRDRVDPTRRFGSDYLTSVFGP</sequence>
<dbReference type="NCBIfam" id="TIGR01679">
    <property type="entry name" value="bact_FAD_ox"/>
    <property type="match status" value="1"/>
</dbReference>
<dbReference type="GO" id="GO:0019853">
    <property type="term" value="P:L-ascorbic acid biosynthetic process"/>
    <property type="evidence" value="ECO:0007669"/>
    <property type="project" value="UniProtKB-UniPathway"/>
</dbReference>
<evidence type="ECO:0000256" key="2">
    <source>
        <dbReference type="ARBA" id="ARBA00005466"/>
    </source>
</evidence>
<dbReference type="Gene3D" id="3.30.70.2520">
    <property type="match status" value="1"/>
</dbReference>
<name>A0A3N0EB82_9ACTN</name>
<dbReference type="InterPro" id="IPR016171">
    <property type="entry name" value="Vanillyl_alc_oxidase_C-sub2"/>
</dbReference>
<evidence type="ECO:0000256" key="3">
    <source>
        <dbReference type="ARBA" id="ARBA00022644"/>
    </source>
</evidence>
<evidence type="ECO:0000259" key="6">
    <source>
        <dbReference type="PROSITE" id="PS51387"/>
    </source>
</evidence>
<dbReference type="AlphaFoldDB" id="A0A3N0EB82"/>
<dbReference type="InterPro" id="IPR016167">
    <property type="entry name" value="FAD-bd_PCMH_sub1"/>
</dbReference>
<keyword evidence="8" id="KW-1185">Reference proteome</keyword>
<dbReference type="PANTHER" id="PTHR43762:SF1">
    <property type="entry name" value="D-ARABINONO-1,4-LACTONE OXIDASE"/>
    <property type="match status" value="1"/>
</dbReference>
<dbReference type="PIRSF" id="PIRSF000136">
    <property type="entry name" value="LGO_GLO"/>
    <property type="match status" value="1"/>
</dbReference>
<dbReference type="EMBL" id="RJMB01000008">
    <property type="protein sequence ID" value="RNL85105.1"/>
    <property type="molecule type" value="Genomic_DNA"/>
</dbReference>
<dbReference type="Gene3D" id="3.30.465.10">
    <property type="match status" value="1"/>
</dbReference>
<feature type="region of interest" description="Disordered" evidence="5">
    <location>
        <begin position="1"/>
        <end position="23"/>
    </location>
</feature>
<comment type="caution">
    <text evidence="7">The sequence shown here is derived from an EMBL/GenBank/DDBJ whole genome shotgun (WGS) entry which is preliminary data.</text>
</comment>
<dbReference type="PROSITE" id="PS00862">
    <property type="entry name" value="OX2_COVAL_FAD"/>
    <property type="match status" value="1"/>
</dbReference>
<evidence type="ECO:0000256" key="4">
    <source>
        <dbReference type="ARBA" id="ARBA00023002"/>
    </source>
</evidence>
<dbReference type="Proteomes" id="UP000269198">
    <property type="component" value="Unassembled WGS sequence"/>
</dbReference>